<reference evidence="4" key="1">
    <citation type="submission" date="2023-10" db="EMBL/GenBank/DDBJ databases">
        <authorList>
            <person name="Noh H."/>
        </authorList>
    </citation>
    <scope>NUCLEOTIDE SEQUENCE</scope>
    <source>
        <strain evidence="4">DUCC4014</strain>
    </source>
</reference>
<gene>
    <name evidence="4" type="primary">CDR2</name>
    <name evidence="4" type="ORF">LOC62_08G009854</name>
</gene>
<dbReference type="GO" id="GO:0016020">
    <property type="term" value="C:membrane"/>
    <property type="evidence" value="ECO:0007669"/>
    <property type="project" value="InterPro"/>
</dbReference>
<dbReference type="GeneID" id="87813015"/>
<evidence type="ECO:0000256" key="2">
    <source>
        <dbReference type="SAM" id="Phobius"/>
    </source>
</evidence>
<sequence>MVSRPAATTCYAAAEFLCMAPDLAPYGPGYENGPKGWSVTDSSPGSIYVSGEKYIREVFGFKMDWRNFGLITGFWLHSAFLGMLALTYLADGGIQFMRCKTDGVEASASRDDEDGGIFPE</sequence>
<proteinExistence type="predicted"/>
<evidence type="ECO:0000259" key="3">
    <source>
        <dbReference type="Pfam" id="PF06422"/>
    </source>
</evidence>
<evidence type="ECO:0000256" key="1">
    <source>
        <dbReference type="ARBA" id="ARBA00022448"/>
    </source>
</evidence>
<keyword evidence="2" id="KW-0812">Transmembrane</keyword>
<dbReference type="RefSeq" id="XP_062632403.1">
    <property type="nucleotide sequence ID" value="XM_062776419.1"/>
</dbReference>
<dbReference type="GO" id="GO:0042626">
    <property type="term" value="F:ATPase-coupled transmembrane transporter activity"/>
    <property type="evidence" value="ECO:0007669"/>
    <property type="project" value="InterPro"/>
</dbReference>
<keyword evidence="5" id="KW-1185">Reference proteome</keyword>
<keyword evidence="2" id="KW-0472">Membrane</keyword>
<protein>
    <submittedName>
        <fullName evidence="4">Multidrug resistance protein CDR2</fullName>
    </submittedName>
</protein>
<dbReference type="InterPro" id="IPR010929">
    <property type="entry name" value="PDR_CDR_ABC"/>
</dbReference>
<dbReference type="Proteomes" id="UP000827549">
    <property type="component" value="Chromosome 8"/>
</dbReference>
<organism evidence="4 5">
    <name type="scientific">Vanrija pseudolonga</name>
    <dbReference type="NCBI Taxonomy" id="143232"/>
    <lineage>
        <taxon>Eukaryota</taxon>
        <taxon>Fungi</taxon>
        <taxon>Dikarya</taxon>
        <taxon>Basidiomycota</taxon>
        <taxon>Agaricomycotina</taxon>
        <taxon>Tremellomycetes</taxon>
        <taxon>Trichosporonales</taxon>
        <taxon>Trichosporonaceae</taxon>
        <taxon>Vanrija</taxon>
    </lineage>
</organism>
<evidence type="ECO:0000313" key="4">
    <source>
        <dbReference type="EMBL" id="WOO86377.1"/>
    </source>
</evidence>
<feature type="transmembrane region" description="Helical" evidence="2">
    <location>
        <begin position="68"/>
        <end position="90"/>
    </location>
</feature>
<evidence type="ECO:0000313" key="5">
    <source>
        <dbReference type="Proteomes" id="UP000827549"/>
    </source>
</evidence>
<dbReference type="AlphaFoldDB" id="A0AAF0YH76"/>
<dbReference type="Pfam" id="PF06422">
    <property type="entry name" value="PDR_CDR"/>
    <property type="match status" value="1"/>
</dbReference>
<accession>A0AAF0YH76</accession>
<name>A0AAF0YH76_9TREE</name>
<feature type="domain" description="CDR ABC transporter" evidence="3">
    <location>
        <begin position="25"/>
        <end position="90"/>
    </location>
</feature>
<dbReference type="EMBL" id="CP086721">
    <property type="protein sequence ID" value="WOO86377.1"/>
    <property type="molecule type" value="Genomic_DNA"/>
</dbReference>
<dbReference type="GO" id="GO:0005524">
    <property type="term" value="F:ATP binding"/>
    <property type="evidence" value="ECO:0007669"/>
    <property type="project" value="InterPro"/>
</dbReference>
<keyword evidence="2" id="KW-1133">Transmembrane helix</keyword>
<keyword evidence="1" id="KW-0813">Transport</keyword>